<feature type="compositionally biased region" description="Polar residues" evidence="1">
    <location>
        <begin position="42"/>
        <end position="54"/>
    </location>
</feature>
<comment type="caution">
    <text evidence="3">The sequence shown here is derived from an EMBL/GenBank/DDBJ whole genome shotgun (WGS) entry which is preliminary data.</text>
</comment>
<reference evidence="3" key="1">
    <citation type="journal article" date="2021" name="Sci. Rep.">
        <title>Diploid genomic architecture of Nitzschia inconspicua, an elite biomass production diatom.</title>
        <authorList>
            <person name="Oliver A."/>
            <person name="Podell S."/>
            <person name="Pinowska A."/>
            <person name="Traller J.C."/>
            <person name="Smith S.R."/>
            <person name="McClure R."/>
            <person name="Beliaev A."/>
            <person name="Bohutskyi P."/>
            <person name="Hill E.A."/>
            <person name="Rabines A."/>
            <person name="Zheng H."/>
            <person name="Allen L.Z."/>
            <person name="Kuo A."/>
            <person name="Grigoriev I.V."/>
            <person name="Allen A.E."/>
            <person name="Hazlebeck D."/>
            <person name="Allen E.E."/>
        </authorList>
    </citation>
    <scope>NUCLEOTIDE SEQUENCE</scope>
    <source>
        <strain evidence="3">Hildebrandi</strain>
    </source>
</reference>
<dbReference type="AlphaFoldDB" id="A0A9K3L129"/>
<keyword evidence="4" id="KW-1185">Reference proteome</keyword>
<name>A0A9K3L129_9STRA</name>
<protein>
    <submittedName>
        <fullName evidence="3">SnoaL-like domain containing protein</fullName>
    </submittedName>
</protein>
<feature type="compositionally biased region" description="Polar residues" evidence="1">
    <location>
        <begin position="359"/>
        <end position="370"/>
    </location>
</feature>
<evidence type="ECO:0000259" key="2">
    <source>
        <dbReference type="Pfam" id="PF13474"/>
    </source>
</evidence>
<feature type="domain" description="SnoaL-like" evidence="2">
    <location>
        <begin position="195"/>
        <end position="323"/>
    </location>
</feature>
<dbReference type="PANTHER" id="PTHR34957">
    <property type="entry name" value="NUCLEAR TRANSPORT FACTOR 2 (NTF2) FAMILY PROTEIN"/>
    <property type="match status" value="1"/>
</dbReference>
<accession>A0A9K3L129</accession>
<feature type="region of interest" description="Disordered" evidence="1">
    <location>
        <begin position="416"/>
        <end position="480"/>
    </location>
</feature>
<evidence type="ECO:0000313" key="4">
    <source>
        <dbReference type="Proteomes" id="UP000693970"/>
    </source>
</evidence>
<dbReference type="EMBL" id="JAGRRH010000017">
    <property type="protein sequence ID" value="KAG7352801.1"/>
    <property type="molecule type" value="Genomic_DNA"/>
</dbReference>
<proteinExistence type="predicted"/>
<feature type="compositionally biased region" description="Acidic residues" evidence="1">
    <location>
        <begin position="446"/>
        <end position="479"/>
    </location>
</feature>
<organism evidence="3 4">
    <name type="scientific">Nitzschia inconspicua</name>
    <dbReference type="NCBI Taxonomy" id="303405"/>
    <lineage>
        <taxon>Eukaryota</taxon>
        <taxon>Sar</taxon>
        <taxon>Stramenopiles</taxon>
        <taxon>Ochrophyta</taxon>
        <taxon>Bacillariophyta</taxon>
        <taxon>Bacillariophyceae</taxon>
        <taxon>Bacillariophycidae</taxon>
        <taxon>Bacillariales</taxon>
        <taxon>Bacillariaceae</taxon>
        <taxon>Nitzschia</taxon>
    </lineage>
</organism>
<feature type="region of interest" description="Disordered" evidence="1">
    <location>
        <begin position="42"/>
        <end position="104"/>
    </location>
</feature>
<dbReference type="Proteomes" id="UP000693970">
    <property type="component" value="Unassembled WGS sequence"/>
</dbReference>
<dbReference type="Pfam" id="PF13474">
    <property type="entry name" value="SnoaL_3"/>
    <property type="match status" value="1"/>
</dbReference>
<feature type="compositionally biased region" description="Basic and acidic residues" evidence="1">
    <location>
        <begin position="60"/>
        <end position="71"/>
    </location>
</feature>
<gene>
    <name evidence="3" type="ORF">IV203_008849</name>
</gene>
<dbReference type="OrthoDB" id="43871at2759"/>
<dbReference type="PANTHER" id="PTHR34957:SF1">
    <property type="entry name" value="NUCLEAR TRANSPORT FACTOR 2 (NTF2) FAMILY PROTEIN"/>
    <property type="match status" value="1"/>
</dbReference>
<evidence type="ECO:0000256" key="1">
    <source>
        <dbReference type="SAM" id="MobiDB-lite"/>
    </source>
</evidence>
<evidence type="ECO:0000313" key="3">
    <source>
        <dbReference type="EMBL" id="KAG7352801.1"/>
    </source>
</evidence>
<reference evidence="3" key="2">
    <citation type="submission" date="2021-04" db="EMBL/GenBank/DDBJ databases">
        <authorList>
            <person name="Podell S."/>
        </authorList>
    </citation>
    <scope>NUCLEOTIDE SEQUENCE</scope>
    <source>
        <strain evidence="3">Hildebrandi</strain>
    </source>
</reference>
<sequence length="584" mass="65140">MPKSSLRTVFHLLCITSAHVPHYHAWVQNKLTSSKILPTTRSTTNSAAISTTRRFATPSDSHKKDEDDNPHQKNISSSDVTKKNGDDDVVAEGDNNSSVEGPLNKRVRLAKAQAEIDRILNHPVDPPFDVETEMKKVISISPPLVAEGSTEYELEEQVSQVEEALYSAVKAQDFITAAQKQSEISQLHIDDCGLVLQVNSAFYKAFSDKDVAEMERIWLKDRSCICIHPSLKPLSGIRDIMSTWKRMFESSIGSFQRTWIDPCDIQLTVKANTAIVTCEEHVYARRFVRGQKRESELVNKLMATNIFRKVGGRWYMTYHHSSWHADSEAAKMALKRGNTGLARTSSRKHRGLLKDRLSSRSGPSSTNDDNGPTGLENILGLGNAGPILGDESIGKGPGMSKKIILGGSGSLSDMMMNLLNPKDGDDADENGIGSPGAVIHFSRIDGDDEDDDEDEEDDDEDGETYDIHDEEGSDDDDYLPDFQSWVKRTRSQRKQRKTKQQSQSTDLRQECIDLLRKLANEGRISPKHKRVLLTDIISCSAQGKSSMVEVAFELLCEGKDPEESEEEFVDQCQVFAQSLSEPQY</sequence>
<dbReference type="InterPro" id="IPR037401">
    <property type="entry name" value="SnoaL-like"/>
</dbReference>
<feature type="region of interest" description="Disordered" evidence="1">
    <location>
        <begin position="338"/>
        <end position="378"/>
    </location>
</feature>